<accession>A0A380MN86</accession>
<dbReference type="InterPro" id="IPR037523">
    <property type="entry name" value="VOC_core"/>
</dbReference>
<dbReference type="Pfam" id="PF00903">
    <property type="entry name" value="Glyoxalase"/>
    <property type="match status" value="1"/>
</dbReference>
<gene>
    <name evidence="2" type="ORF">NCTC7807_00253</name>
</gene>
<dbReference type="Proteomes" id="UP000254150">
    <property type="component" value="Unassembled WGS sequence"/>
</dbReference>
<protein>
    <submittedName>
        <fullName evidence="2">Glyoxalase</fullName>
    </submittedName>
</protein>
<name>A0A380MN86_STRGR</name>
<dbReference type="Gene3D" id="3.30.720.110">
    <property type="match status" value="1"/>
</dbReference>
<dbReference type="InterPro" id="IPR004360">
    <property type="entry name" value="Glyas_Fos-R_dOase_dom"/>
</dbReference>
<reference evidence="2 3" key="1">
    <citation type="submission" date="2018-06" db="EMBL/GenBank/DDBJ databases">
        <authorList>
            <consortium name="Pathogen Informatics"/>
            <person name="Doyle S."/>
        </authorList>
    </citation>
    <scope>NUCLEOTIDE SEQUENCE [LARGE SCALE GENOMIC DNA]</scope>
    <source>
        <strain evidence="2 3">NCTC7807</strain>
    </source>
</reference>
<organism evidence="2 3">
    <name type="scientific">Streptomyces griseus</name>
    <dbReference type="NCBI Taxonomy" id="1911"/>
    <lineage>
        <taxon>Bacteria</taxon>
        <taxon>Bacillati</taxon>
        <taxon>Actinomycetota</taxon>
        <taxon>Actinomycetes</taxon>
        <taxon>Kitasatosporales</taxon>
        <taxon>Streptomycetaceae</taxon>
        <taxon>Streptomyces</taxon>
    </lineage>
</organism>
<dbReference type="SUPFAM" id="SSF54593">
    <property type="entry name" value="Glyoxalase/Bleomycin resistance protein/Dihydroxybiphenyl dioxygenase"/>
    <property type="match status" value="1"/>
</dbReference>
<evidence type="ECO:0000259" key="1">
    <source>
        <dbReference type="PROSITE" id="PS51819"/>
    </source>
</evidence>
<evidence type="ECO:0000313" key="3">
    <source>
        <dbReference type="Proteomes" id="UP000254150"/>
    </source>
</evidence>
<sequence>MTRPNMFIVHVSDAPAAARFYGDLFAMEPAFEAPRFIAFGLGGGVQLALWSGATENPAGPRTTAEVCLNLPDAPASVDACHAEWTAKGVTIVEEPHDAVFGRTFVAADPDGNLIRVAPFD</sequence>
<dbReference type="EMBL" id="UHID01000001">
    <property type="protein sequence ID" value="SUO93201.1"/>
    <property type="molecule type" value="Genomic_DNA"/>
</dbReference>
<dbReference type="InterPro" id="IPR029068">
    <property type="entry name" value="Glyas_Bleomycin-R_OHBP_Dase"/>
</dbReference>
<dbReference type="InterPro" id="IPR026275">
    <property type="entry name" value="Glyoxalase/dOase/EhpR"/>
</dbReference>
<dbReference type="PIRSF" id="PIRSF039020">
    <property type="entry name" value="EhpR"/>
    <property type="match status" value="1"/>
</dbReference>
<feature type="domain" description="VOC" evidence="1">
    <location>
        <begin position="3"/>
        <end position="119"/>
    </location>
</feature>
<dbReference type="AlphaFoldDB" id="A0A380MN86"/>
<dbReference type="RefSeq" id="WP_115067698.1">
    <property type="nucleotide sequence ID" value="NZ_UHID01000001.1"/>
</dbReference>
<proteinExistence type="predicted"/>
<dbReference type="PROSITE" id="PS51819">
    <property type="entry name" value="VOC"/>
    <property type="match status" value="1"/>
</dbReference>
<evidence type="ECO:0000313" key="2">
    <source>
        <dbReference type="EMBL" id="SUO93201.1"/>
    </source>
</evidence>
<dbReference type="Gene3D" id="3.30.720.120">
    <property type="match status" value="1"/>
</dbReference>